<feature type="region of interest" description="Disordered" evidence="1">
    <location>
        <begin position="51"/>
        <end position="73"/>
    </location>
</feature>
<feature type="compositionally biased region" description="Basic and acidic residues" evidence="1">
    <location>
        <begin position="55"/>
        <end position="73"/>
    </location>
</feature>
<proteinExistence type="predicted"/>
<keyword evidence="3" id="KW-1185">Reference proteome</keyword>
<protein>
    <submittedName>
        <fullName evidence="2">Uncharacterized protein</fullName>
    </submittedName>
</protein>
<organism evidence="2 3">
    <name type="scientific">Ciona savignyi</name>
    <name type="common">Pacific transparent sea squirt</name>
    <dbReference type="NCBI Taxonomy" id="51511"/>
    <lineage>
        <taxon>Eukaryota</taxon>
        <taxon>Metazoa</taxon>
        <taxon>Chordata</taxon>
        <taxon>Tunicata</taxon>
        <taxon>Ascidiacea</taxon>
        <taxon>Phlebobranchia</taxon>
        <taxon>Cionidae</taxon>
        <taxon>Ciona</taxon>
    </lineage>
</organism>
<sequence>GHRNIGKEPAVSIKHKVQNIRDVEDHVQRQNRVKYRSDPFSIKVDFVSLVNRNAAKRDGDSEKKEKRRPMDQG</sequence>
<dbReference type="HOGENOM" id="CLU_2711178_0_0_1"/>
<reference evidence="2" key="3">
    <citation type="submission" date="2025-09" db="UniProtKB">
        <authorList>
            <consortium name="Ensembl"/>
        </authorList>
    </citation>
    <scope>IDENTIFICATION</scope>
</reference>
<evidence type="ECO:0000313" key="2">
    <source>
        <dbReference type="Ensembl" id="ENSCSAVP00000005174.1"/>
    </source>
</evidence>
<dbReference type="AlphaFoldDB" id="H2YIM5"/>
<dbReference type="Proteomes" id="UP000007875">
    <property type="component" value="Unassembled WGS sequence"/>
</dbReference>
<name>H2YIM5_CIOSA</name>
<evidence type="ECO:0000256" key="1">
    <source>
        <dbReference type="SAM" id="MobiDB-lite"/>
    </source>
</evidence>
<dbReference type="Ensembl" id="ENSCSAVT00000005245.1">
    <property type="protein sequence ID" value="ENSCSAVP00000005174.1"/>
    <property type="gene ID" value="ENSCSAVG00000003087.1"/>
</dbReference>
<evidence type="ECO:0000313" key="3">
    <source>
        <dbReference type="Proteomes" id="UP000007875"/>
    </source>
</evidence>
<reference evidence="3" key="1">
    <citation type="submission" date="2003-08" db="EMBL/GenBank/DDBJ databases">
        <authorList>
            <person name="Birren B."/>
            <person name="Nusbaum C."/>
            <person name="Abebe A."/>
            <person name="Abouelleil A."/>
            <person name="Adekoya E."/>
            <person name="Ait-zahra M."/>
            <person name="Allen N."/>
            <person name="Allen T."/>
            <person name="An P."/>
            <person name="Anderson M."/>
            <person name="Anderson S."/>
            <person name="Arachchi H."/>
            <person name="Armbruster J."/>
            <person name="Bachantsang P."/>
            <person name="Baldwin J."/>
            <person name="Barry A."/>
            <person name="Bayul T."/>
            <person name="Blitshsteyn B."/>
            <person name="Bloom T."/>
            <person name="Blye J."/>
            <person name="Boguslavskiy L."/>
            <person name="Borowsky M."/>
            <person name="Boukhgalter B."/>
            <person name="Brunache A."/>
            <person name="Butler J."/>
            <person name="Calixte N."/>
            <person name="Calvo S."/>
            <person name="Camarata J."/>
            <person name="Campo K."/>
            <person name="Chang J."/>
            <person name="Cheshatsang Y."/>
            <person name="Citroen M."/>
            <person name="Collymore A."/>
            <person name="Considine T."/>
            <person name="Cook A."/>
            <person name="Cooke P."/>
            <person name="Corum B."/>
            <person name="Cuomo C."/>
            <person name="David R."/>
            <person name="Dawoe T."/>
            <person name="Degray S."/>
            <person name="Dodge S."/>
            <person name="Dooley K."/>
            <person name="Dorje P."/>
            <person name="Dorjee K."/>
            <person name="Dorris L."/>
            <person name="Duffey N."/>
            <person name="Dupes A."/>
            <person name="Elkins T."/>
            <person name="Engels R."/>
            <person name="Erickson J."/>
            <person name="Farina A."/>
            <person name="Faro S."/>
            <person name="Ferreira P."/>
            <person name="Fischer H."/>
            <person name="Fitzgerald M."/>
            <person name="Foley K."/>
            <person name="Gage D."/>
            <person name="Galagan J."/>
            <person name="Gearin G."/>
            <person name="Gnerre S."/>
            <person name="Gnirke A."/>
            <person name="Goyette A."/>
            <person name="Graham J."/>
            <person name="Grandbois E."/>
            <person name="Gyaltsen K."/>
            <person name="Hafez N."/>
            <person name="Hagopian D."/>
            <person name="Hagos B."/>
            <person name="Hall J."/>
            <person name="Hatcher B."/>
            <person name="Heller A."/>
            <person name="Higgins H."/>
            <person name="Honan T."/>
            <person name="Horn A."/>
            <person name="Houde N."/>
            <person name="Hughes L."/>
            <person name="Hulme W."/>
            <person name="Husby E."/>
            <person name="Iliev I."/>
            <person name="Jaffe D."/>
            <person name="Jones C."/>
            <person name="Kamal M."/>
            <person name="Kamat A."/>
            <person name="Kamvysselis M."/>
            <person name="Karlsson E."/>
            <person name="Kells C."/>
            <person name="Kieu A."/>
            <person name="Kisner P."/>
            <person name="Kodira C."/>
            <person name="Kulbokas E."/>
            <person name="Labutti K."/>
            <person name="Lama D."/>
            <person name="Landers T."/>
            <person name="Leger J."/>
            <person name="Levine S."/>
            <person name="Lewis D."/>
            <person name="Lewis T."/>
            <person name="Lindblad-toh K."/>
            <person name="Liu X."/>
            <person name="Lokyitsang T."/>
            <person name="Lokyitsang Y."/>
            <person name="Lucien O."/>
            <person name="Lui A."/>
            <person name="Ma L.J."/>
            <person name="Mabbitt R."/>
            <person name="Macdonald J."/>
            <person name="Maclean C."/>
            <person name="Major J."/>
            <person name="Manning J."/>
            <person name="Marabella R."/>
            <person name="Maru K."/>
            <person name="Matthews C."/>
            <person name="Mauceli E."/>
            <person name="Mccarthy M."/>
            <person name="Mcdonough S."/>
            <person name="Mcghee T."/>
            <person name="Meldrim J."/>
            <person name="Meneus L."/>
            <person name="Mesirov J."/>
            <person name="Mihalev A."/>
            <person name="Mihova T."/>
            <person name="Mikkelsen T."/>
            <person name="Mlenga V."/>
            <person name="Moru K."/>
            <person name="Mozes J."/>
            <person name="Mulrain L."/>
            <person name="Munson G."/>
            <person name="Naylor J."/>
            <person name="Newes C."/>
            <person name="Nguyen C."/>
            <person name="Nguyen N."/>
            <person name="Nguyen T."/>
            <person name="Nicol R."/>
            <person name="Nielsen C."/>
            <person name="Nizzari M."/>
            <person name="Norbu C."/>
            <person name="Norbu N."/>
            <person name="O'donnell P."/>
            <person name="Okoawo O."/>
            <person name="O'leary S."/>
            <person name="Omotosho B."/>
            <person name="O'neill K."/>
            <person name="Osman S."/>
            <person name="Parker S."/>
            <person name="Perrin D."/>
            <person name="Phunkhang P."/>
            <person name="Piqani B."/>
            <person name="Purcell S."/>
            <person name="Rachupka T."/>
            <person name="Ramasamy U."/>
            <person name="Rameau R."/>
            <person name="Ray V."/>
            <person name="Raymond C."/>
            <person name="Retta R."/>
            <person name="Richardson S."/>
            <person name="Rise C."/>
            <person name="Rodriguez J."/>
            <person name="Rogers J."/>
            <person name="Rogov P."/>
            <person name="Rutman M."/>
            <person name="Schupbach R."/>
            <person name="Seaman C."/>
            <person name="Settipalli S."/>
            <person name="Sharpe T."/>
            <person name="Sheridan J."/>
            <person name="Sherpa N."/>
            <person name="Shi J."/>
            <person name="Smirnov S."/>
            <person name="Smith C."/>
            <person name="Sougnez C."/>
            <person name="Spencer B."/>
            <person name="Stalker J."/>
            <person name="Stange-thomann N."/>
            <person name="Stavropoulos S."/>
            <person name="Stetson K."/>
            <person name="Stone C."/>
            <person name="Stone S."/>
            <person name="Stubbs M."/>
            <person name="Talamas J."/>
            <person name="Tchuinga P."/>
            <person name="Tenzing P."/>
            <person name="Tesfaye S."/>
            <person name="Theodore J."/>
            <person name="Thoulutsang Y."/>
            <person name="Topham K."/>
            <person name="Towey S."/>
            <person name="Tsamla T."/>
            <person name="Tsomo N."/>
            <person name="Vallee D."/>
            <person name="Vassiliev H."/>
            <person name="Venkataraman V."/>
            <person name="Vinson J."/>
            <person name="Vo A."/>
            <person name="Wade C."/>
            <person name="Wang S."/>
            <person name="Wangchuk T."/>
            <person name="Wangdi T."/>
            <person name="Whittaker C."/>
            <person name="Wilkinson J."/>
            <person name="Wu Y."/>
            <person name="Wyman D."/>
            <person name="Yadav S."/>
            <person name="Yang S."/>
            <person name="Yang X."/>
            <person name="Yeager S."/>
            <person name="Yee E."/>
            <person name="Young G."/>
            <person name="Zainoun J."/>
            <person name="Zembeck L."/>
            <person name="Zimmer A."/>
            <person name="Zody M."/>
            <person name="Lander E."/>
        </authorList>
    </citation>
    <scope>NUCLEOTIDE SEQUENCE [LARGE SCALE GENOMIC DNA]</scope>
</reference>
<reference evidence="2" key="2">
    <citation type="submission" date="2025-08" db="UniProtKB">
        <authorList>
            <consortium name="Ensembl"/>
        </authorList>
    </citation>
    <scope>IDENTIFICATION</scope>
</reference>
<accession>H2YIM5</accession>
<dbReference type="InParanoid" id="H2YIM5"/>